<dbReference type="PROSITE" id="PS50004">
    <property type="entry name" value="C2"/>
    <property type="match status" value="1"/>
</dbReference>
<accession>A0A3P7EEE4</accession>
<feature type="domain" description="C2" evidence="1">
    <location>
        <begin position="1"/>
        <end position="82"/>
    </location>
</feature>
<sequence length="82" mass="9312">MLVPCGSSSLPAKLFVRVISARGLPVMDKSNVTTDAFVEVYFDNEVYKTDVCSRTLSPVWDSNVFVFETDEQQLFDNPIQFR</sequence>
<dbReference type="SUPFAM" id="SSF49562">
    <property type="entry name" value="C2 domain (Calcium/lipid-binding domain, CaLB)"/>
    <property type="match status" value="1"/>
</dbReference>
<dbReference type="Proteomes" id="UP000270924">
    <property type="component" value="Unassembled WGS sequence"/>
</dbReference>
<reference evidence="2 3" key="1">
    <citation type="submission" date="2018-11" db="EMBL/GenBank/DDBJ databases">
        <authorList>
            <consortium name="Pathogen Informatics"/>
        </authorList>
    </citation>
    <scope>NUCLEOTIDE SEQUENCE [LARGE SCALE GENOMIC DNA]</scope>
</reference>
<dbReference type="GO" id="GO:0005544">
    <property type="term" value="F:calcium-dependent phospholipid binding"/>
    <property type="evidence" value="ECO:0007669"/>
    <property type="project" value="InterPro"/>
</dbReference>
<dbReference type="InterPro" id="IPR038983">
    <property type="entry name" value="C2CD5"/>
</dbReference>
<keyword evidence="3" id="KW-1185">Reference proteome</keyword>
<dbReference type="InterPro" id="IPR035892">
    <property type="entry name" value="C2_domain_sf"/>
</dbReference>
<dbReference type="EMBL" id="UYWW01006025">
    <property type="protein sequence ID" value="VDM14509.1"/>
    <property type="molecule type" value="Genomic_DNA"/>
</dbReference>
<dbReference type="PANTHER" id="PTHR37412:SF2">
    <property type="entry name" value="C2 DOMAIN-CONTAINING PROTEIN 5"/>
    <property type="match status" value="1"/>
</dbReference>
<dbReference type="PANTHER" id="PTHR37412">
    <property type="entry name" value="C2 DOMAIN-CONTAINING PROTEIN 5"/>
    <property type="match status" value="1"/>
</dbReference>
<dbReference type="OrthoDB" id="419768at2759"/>
<dbReference type="InParanoid" id="A0A3P7EEE4"/>
<evidence type="ECO:0000313" key="3">
    <source>
        <dbReference type="Proteomes" id="UP000270924"/>
    </source>
</evidence>
<dbReference type="GO" id="GO:0072659">
    <property type="term" value="P:protein localization to plasma membrane"/>
    <property type="evidence" value="ECO:0007669"/>
    <property type="project" value="TreeGrafter"/>
</dbReference>
<proteinExistence type="predicted"/>
<evidence type="ECO:0000259" key="1">
    <source>
        <dbReference type="PROSITE" id="PS50004"/>
    </source>
</evidence>
<evidence type="ECO:0000313" key="2">
    <source>
        <dbReference type="EMBL" id="VDM14509.1"/>
    </source>
</evidence>
<protein>
    <recommendedName>
        <fullName evidence="1">C2 domain-containing protein</fullName>
    </recommendedName>
</protein>
<dbReference type="InterPro" id="IPR000008">
    <property type="entry name" value="C2_dom"/>
</dbReference>
<dbReference type="GO" id="GO:0065002">
    <property type="term" value="P:intracellular protein transmembrane transport"/>
    <property type="evidence" value="ECO:0007669"/>
    <property type="project" value="TreeGrafter"/>
</dbReference>
<dbReference type="GO" id="GO:0005886">
    <property type="term" value="C:plasma membrane"/>
    <property type="evidence" value="ECO:0007669"/>
    <property type="project" value="TreeGrafter"/>
</dbReference>
<dbReference type="OMA" id="WNSEWIT"/>
<dbReference type="GO" id="GO:0031340">
    <property type="term" value="P:positive regulation of vesicle fusion"/>
    <property type="evidence" value="ECO:0007669"/>
    <property type="project" value="TreeGrafter"/>
</dbReference>
<dbReference type="GO" id="GO:0090314">
    <property type="term" value="P:positive regulation of protein targeting to membrane"/>
    <property type="evidence" value="ECO:0007669"/>
    <property type="project" value="TreeGrafter"/>
</dbReference>
<gene>
    <name evidence="2" type="ORF">WBA_LOCUS7895</name>
</gene>
<name>A0A3P7EEE4_WUCBA</name>
<dbReference type="Pfam" id="PF00168">
    <property type="entry name" value="C2"/>
    <property type="match status" value="1"/>
</dbReference>
<dbReference type="Gene3D" id="2.60.40.150">
    <property type="entry name" value="C2 domain"/>
    <property type="match status" value="1"/>
</dbReference>
<dbReference type="AlphaFoldDB" id="A0A3P7EEE4"/>
<organism evidence="2 3">
    <name type="scientific">Wuchereria bancrofti</name>
    <dbReference type="NCBI Taxonomy" id="6293"/>
    <lineage>
        <taxon>Eukaryota</taxon>
        <taxon>Metazoa</taxon>
        <taxon>Ecdysozoa</taxon>
        <taxon>Nematoda</taxon>
        <taxon>Chromadorea</taxon>
        <taxon>Rhabditida</taxon>
        <taxon>Spirurina</taxon>
        <taxon>Spiruromorpha</taxon>
        <taxon>Filarioidea</taxon>
        <taxon>Onchocercidae</taxon>
        <taxon>Wuchereria</taxon>
    </lineage>
</organism>
<dbReference type="GO" id="GO:0005509">
    <property type="term" value="F:calcium ion binding"/>
    <property type="evidence" value="ECO:0007669"/>
    <property type="project" value="TreeGrafter"/>
</dbReference>
<dbReference type="GO" id="GO:0010828">
    <property type="term" value="P:positive regulation of D-glucose transmembrane transport"/>
    <property type="evidence" value="ECO:0007669"/>
    <property type="project" value="TreeGrafter"/>
</dbReference>